<sequence>MSQSSSEKRTVITSSSTSSSIGGGGMAAVNDGGDDFYYKSSIHPRTSNVDHHSSLSGIIGGGGGGGYKRTVEITSGMMPSGYGTVSHTGVTNVKSTREKEKKDMQQLNERFANYIEKVRFLEAQNRKLISELDQLKNNWGKETSAIKKMYETELAEARQVIEETIKEKNKLEVKVQTMQDQLNNALKHIDRCTQSGLVLTVVGVLSLY</sequence>
<dbReference type="PANTHER" id="PTHR45721">
    <property type="entry name" value="LAMIN DM0-RELATED"/>
    <property type="match status" value="1"/>
</dbReference>
<dbReference type="SUPFAM" id="SSF64593">
    <property type="entry name" value="Intermediate filament protein, coiled coil region"/>
    <property type="match status" value="1"/>
</dbReference>
<evidence type="ECO:0000313" key="5">
    <source>
        <dbReference type="EMBL" id="CAG5134417.1"/>
    </source>
</evidence>
<dbReference type="PANTHER" id="PTHR45721:SF12">
    <property type="entry name" value="INTERMEDIATE FILAMENT PROTEIN IFA-1"/>
    <property type="match status" value="1"/>
</dbReference>
<dbReference type="EMBL" id="CAJHNH020007146">
    <property type="protein sequence ID" value="CAG5134417.1"/>
    <property type="molecule type" value="Genomic_DNA"/>
</dbReference>
<comment type="caution">
    <text evidence="5">The sequence shown here is derived from an EMBL/GenBank/DDBJ whole genome shotgun (WGS) entry which is preliminary data.</text>
</comment>
<feature type="compositionally biased region" description="Polar residues" evidence="3">
    <location>
        <begin position="83"/>
        <end position="94"/>
    </location>
</feature>
<protein>
    <recommendedName>
        <fullName evidence="4">IF rod domain-containing protein</fullName>
    </recommendedName>
</protein>
<dbReference type="OrthoDB" id="2441647at2759"/>
<gene>
    <name evidence="5" type="ORF">CUNI_LOCUS19975</name>
</gene>
<dbReference type="GO" id="GO:0005882">
    <property type="term" value="C:intermediate filament"/>
    <property type="evidence" value="ECO:0007669"/>
    <property type="project" value="UniProtKB-KW"/>
</dbReference>
<dbReference type="GO" id="GO:0007097">
    <property type="term" value="P:nuclear migration"/>
    <property type="evidence" value="ECO:0007669"/>
    <property type="project" value="TreeGrafter"/>
</dbReference>
<reference evidence="5" key="1">
    <citation type="submission" date="2021-04" db="EMBL/GenBank/DDBJ databases">
        <authorList>
            <consortium name="Molecular Ecology Group"/>
        </authorList>
    </citation>
    <scope>NUCLEOTIDE SEQUENCE</scope>
</reference>
<feature type="compositionally biased region" description="Basic and acidic residues" evidence="3">
    <location>
        <begin position="1"/>
        <end position="10"/>
    </location>
</feature>
<dbReference type="GO" id="GO:0006998">
    <property type="term" value="P:nuclear envelope organization"/>
    <property type="evidence" value="ECO:0007669"/>
    <property type="project" value="TreeGrafter"/>
</dbReference>
<evidence type="ECO:0000256" key="3">
    <source>
        <dbReference type="SAM" id="MobiDB-lite"/>
    </source>
</evidence>
<organism evidence="5 6">
    <name type="scientific">Candidula unifasciata</name>
    <dbReference type="NCBI Taxonomy" id="100452"/>
    <lineage>
        <taxon>Eukaryota</taxon>
        <taxon>Metazoa</taxon>
        <taxon>Spiralia</taxon>
        <taxon>Lophotrochozoa</taxon>
        <taxon>Mollusca</taxon>
        <taxon>Gastropoda</taxon>
        <taxon>Heterobranchia</taxon>
        <taxon>Euthyneura</taxon>
        <taxon>Panpulmonata</taxon>
        <taxon>Eupulmonata</taxon>
        <taxon>Stylommatophora</taxon>
        <taxon>Helicina</taxon>
        <taxon>Helicoidea</taxon>
        <taxon>Geomitridae</taxon>
        <taxon>Candidula</taxon>
    </lineage>
</organism>
<dbReference type="GO" id="GO:0005200">
    <property type="term" value="F:structural constituent of cytoskeleton"/>
    <property type="evidence" value="ECO:0007669"/>
    <property type="project" value="TreeGrafter"/>
</dbReference>
<dbReference type="Pfam" id="PF00038">
    <property type="entry name" value="Filament"/>
    <property type="match status" value="1"/>
</dbReference>
<dbReference type="InterPro" id="IPR039008">
    <property type="entry name" value="IF_rod_dom"/>
</dbReference>
<accession>A0A8S3ZXI0</accession>
<dbReference type="GO" id="GO:0090435">
    <property type="term" value="P:protein localization to nuclear envelope"/>
    <property type="evidence" value="ECO:0007669"/>
    <property type="project" value="TreeGrafter"/>
</dbReference>
<dbReference type="AlphaFoldDB" id="A0A8S3ZXI0"/>
<dbReference type="GO" id="GO:0051664">
    <property type="term" value="P:nuclear pore localization"/>
    <property type="evidence" value="ECO:0007669"/>
    <property type="project" value="TreeGrafter"/>
</dbReference>
<keyword evidence="1" id="KW-0403">Intermediate filament</keyword>
<feature type="region of interest" description="Disordered" evidence="3">
    <location>
        <begin position="78"/>
        <end position="99"/>
    </location>
</feature>
<feature type="domain" description="IF rod" evidence="4">
    <location>
        <begin position="100"/>
        <end position="208"/>
    </location>
</feature>
<dbReference type="GO" id="GO:0005652">
    <property type="term" value="C:nuclear lamina"/>
    <property type="evidence" value="ECO:0007669"/>
    <property type="project" value="TreeGrafter"/>
</dbReference>
<dbReference type="PROSITE" id="PS51842">
    <property type="entry name" value="IF_ROD_2"/>
    <property type="match status" value="1"/>
</dbReference>
<dbReference type="GO" id="GO:0031507">
    <property type="term" value="P:heterochromatin formation"/>
    <property type="evidence" value="ECO:0007669"/>
    <property type="project" value="TreeGrafter"/>
</dbReference>
<keyword evidence="2" id="KW-0175">Coiled coil</keyword>
<keyword evidence="6" id="KW-1185">Reference proteome</keyword>
<evidence type="ECO:0000313" key="6">
    <source>
        <dbReference type="Proteomes" id="UP000678393"/>
    </source>
</evidence>
<dbReference type="Gene3D" id="1.20.5.1160">
    <property type="entry name" value="Vasodilator-stimulated phosphoprotein"/>
    <property type="match status" value="1"/>
</dbReference>
<evidence type="ECO:0000256" key="2">
    <source>
        <dbReference type="ARBA" id="ARBA00023054"/>
    </source>
</evidence>
<dbReference type="Proteomes" id="UP000678393">
    <property type="component" value="Unassembled WGS sequence"/>
</dbReference>
<proteinExistence type="predicted"/>
<name>A0A8S3ZXI0_9EUPU</name>
<feature type="region of interest" description="Disordered" evidence="3">
    <location>
        <begin position="1"/>
        <end position="26"/>
    </location>
</feature>
<evidence type="ECO:0000256" key="1">
    <source>
        <dbReference type="ARBA" id="ARBA00022754"/>
    </source>
</evidence>
<evidence type="ECO:0000259" key="4">
    <source>
        <dbReference type="PROSITE" id="PS51842"/>
    </source>
</evidence>